<protein>
    <submittedName>
        <fullName evidence="2">Uncharacterized protein</fullName>
    </submittedName>
</protein>
<evidence type="ECO:0000313" key="2">
    <source>
        <dbReference type="EMBL" id="KAK2862641.1"/>
    </source>
</evidence>
<comment type="caution">
    <text evidence="2">The sequence shown here is derived from an EMBL/GenBank/DDBJ whole genome shotgun (WGS) entry which is preliminary data.</text>
</comment>
<evidence type="ECO:0000256" key="1">
    <source>
        <dbReference type="SAM" id="SignalP"/>
    </source>
</evidence>
<sequence length="57" mass="6016">MGRSWRAAVCTAASGNLLTMAALLGQSRQEGEERKLSPATKHCGTQQLMGEICGIPV</sequence>
<gene>
    <name evidence="2" type="ORF">Q5P01_002174</name>
</gene>
<reference evidence="2" key="1">
    <citation type="submission" date="2023-07" db="EMBL/GenBank/DDBJ databases">
        <title>Chromosome-level Genome Assembly of Striped Snakehead (Channa striata).</title>
        <authorList>
            <person name="Liu H."/>
        </authorList>
    </citation>
    <scope>NUCLEOTIDE SEQUENCE</scope>
    <source>
        <strain evidence="2">Gz</strain>
        <tissue evidence="2">Muscle</tissue>
    </source>
</reference>
<keyword evidence="1" id="KW-0732">Signal</keyword>
<keyword evidence="3" id="KW-1185">Reference proteome</keyword>
<evidence type="ECO:0000313" key="3">
    <source>
        <dbReference type="Proteomes" id="UP001187415"/>
    </source>
</evidence>
<proteinExistence type="predicted"/>
<accession>A0AA88NM03</accession>
<feature type="chain" id="PRO_5041643956" evidence="1">
    <location>
        <begin position="22"/>
        <end position="57"/>
    </location>
</feature>
<name>A0AA88NM03_CHASR</name>
<dbReference type="Proteomes" id="UP001187415">
    <property type="component" value="Unassembled WGS sequence"/>
</dbReference>
<dbReference type="AlphaFoldDB" id="A0AA88NM03"/>
<organism evidence="2 3">
    <name type="scientific">Channa striata</name>
    <name type="common">Snakehead murrel</name>
    <name type="synonym">Ophicephalus striatus</name>
    <dbReference type="NCBI Taxonomy" id="64152"/>
    <lineage>
        <taxon>Eukaryota</taxon>
        <taxon>Metazoa</taxon>
        <taxon>Chordata</taxon>
        <taxon>Craniata</taxon>
        <taxon>Vertebrata</taxon>
        <taxon>Euteleostomi</taxon>
        <taxon>Actinopterygii</taxon>
        <taxon>Neopterygii</taxon>
        <taxon>Teleostei</taxon>
        <taxon>Neoteleostei</taxon>
        <taxon>Acanthomorphata</taxon>
        <taxon>Anabantaria</taxon>
        <taxon>Anabantiformes</taxon>
        <taxon>Channoidei</taxon>
        <taxon>Channidae</taxon>
        <taxon>Channa</taxon>
    </lineage>
</organism>
<feature type="signal peptide" evidence="1">
    <location>
        <begin position="1"/>
        <end position="21"/>
    </location>
</feature>
<dbReference type="EMBL" id="JAUPFM010000001">
    <property type="protein sequence ID" value="KAK2862641.1"/>
    <property type="molecule type" value="Genomic_DNA"/>
</dbReference>